<comment type="caution">
    <text evidence="2">The sequence shown here is derived from an EMBL/GenBank/DDBJ whole genome shotgun (WGS) entry which is preliminary data.</text>
</comment>
<protein>
    <submittedName>
        <fullName evidence="2">Uncharacterized protein</fullName>
    </submittedName>
</protein>
<sequence length="207" mass="21612">MHATDGNLMDALQNRLDRRNAAKNIGYDATLFCSYPQSPPASSVPACSLDLTSFRIGGSGDGSRDVQLLCSSLGLSGADDFSIPLANWEKHKAGRSPCSPSTTQPHDGPPARDSPLCRGAAEEPARPPPAVPVLPAKETPRDAAIEAPAPLVRVDPWEPARPDVKKASGEGGIKAVRSPPLVLKPLLSMAARRGLPAPPAPCSASFI</sequence>
<organism evidence="2 3">
    <name type="scientific">Oryza meyeriana var. granulata</name>
    <dbReference type="NCBI Taxonomy" id="110450"/>
    <lineage>
        <taxon>Eukaryota</taxon>
        <taxon>Viridiplantae</taxon>
        <taxon>Streptophyta</taxon>
        <taxon>Embryophyta</taxon>
        <taxon>Tracheophyta</taxon>
        <taxon>Spermatophyta</taxon>
        <taxon>Magnoliopsida</taxon>
        <taxon>Liliopsida</taxon>
        <taxon>Poales</taxon>
        <taxon>Poaceae</taxon>
        <taxon>BOP clade</taxon>
        <taxon>Oryzoideae</taxon>
        <taxon>Oryzeae</taxon>
        <taxon>Oryzinae</taxon>
        <taxon>Oryza</taxon>
        <taxon>Oryza meyeriana</taxon>
    </lineage>
</organism>
<evidence type="ECO:0000256" key="1">
    <source>
        <dbReference type="SAM" id="MobiDB-lite"/>
    </source>
</evidence>
<evidence type="ECO:0000313" key="2">
    <source>
        <dbReference type="EMBL" id="KAF0931671.1"/>
    </source>
</evidence>
<dbReference type="Proteomes" id="UP000479710">
    <property type="component" value="Unassembled WGS sequence"/>
</dbReference>
<evidence type="ECO:0000313" key="3">
    <source>
        <dbReference type="Proteomes" id="UP000479710"/>
    </source>
</evidence>
<gene>
    <name evidence="2" type="ORF">E2562_005668</name>
</gene>
<name>A0A6G1F469_9ORYZ</name>
<feature type="region of interest" description="Disordered" evidence="1">
    <location>
        <begin position="91"/>
        <end position="149"/>
    </location>
</feature>
<keyword evidence="3" id="KW-1185">Reference proteome</keyword>
<dbReference type="EMBL" id="SPHZ02000001">
    <property type="protein sequence ID" value="KAF0931671.1"/>
    <property type="molecule type" value="Genomic_DNA"/>
</dbReference>
<reference evidence="2 3" key="1">
    <citation type="submission" date="2019-11" db="EMBL/GenBank/DDBJ databases">
        <title>Whole genome sequence of Oryza granulata.</title>
        <authorList>
            <person name="Li W."/>
        </authorList>
    </citation>
    <scope>NUCLEOTIDE SEQUENCE [LARGE SCALE GENOMIC DNA]</scope>
    <source>
        <strain evidence="3">cv. Menghai</strain>
        <tissue evidence="2">Leaf</tissue>
    </source>
</reference>
<proteinExistence type="predicted"/>
<dbReference type="OrthoDB" id="1746562at2759"/>
<accession>A0A6G1F469</accession>
<dbReference type="AlphaFoldDB" id="A0A6G1F469"/>